<evidence type="ECO:0000313" key="1">
    <source>
        <dbReference type="EMBL" id="DAE04546.1"/>
    </source>
</evidence>
<organism evidence="1">
    <name type="scientific">Siphoviridae sp. ct0UO21</name>
    <dbReference type="NCBI Taxonomy" id="2825293"/>
    <lineage>
        <taxon>Viruses</taxon>
        <taxon>Duplodnaviria</taxon>
        <taxon>Heunggongvirae</taxon>
        <taxon>Uroviricota</taxon>
        <taxon>Caudoviricetes</taxon>
    </lineage>
</organism>
<protein>
    <submittedName>
        <fullName evidence="1">Regulatory protein</fullName>
    </submittedName>
</protein>
<dbReference type="InterPro" id="IPR010982">
    <property type="entry name" value="Lambda_DNA-bd_dom_sf"/>
</dbReference>
<accession>A0A8S5PC43</accession>
<reference evidence="1" key="1">
    <citation type="journal article" date="2021" name="Proc. Natl. Acad. Sci. U.S.A.">
        <title>A Catalog of Tens of Thousands of Viruses from Human Metagenomes Reveals Hidden Associations with Chronic Diseases.</title>
        <authorList>
            <person name="Tisza M.J."/>
            <person name="Buck C.B."/>
        </authorList>
    </citation>
    <scope>NUCLEOTIDE SEQUENCE</scope>
    <source>
        <strain evidence="1">Ct0UO21</strain>
    </source>
</reference>
<proteinExistence type="predicted"/>
<dbReference type="SUPFAM" id="SSF47413">
    <property type="entry name" value="lambda repressor-like DNA-binding domains"/>
    <property type="match status" value="1"/>
</dbReference>
<dbReference type="Gene3D" id="1.10.260.40">
    <property type="entry name" value="lambda repressor-like DNA-binding domains"/>
    <property type="match status" value="1"/>
</dbReference>
<dbReference type="CDD" id="cd00093">
    <property type="entry name" value="HTH_XRE"/>
    <property type="match status" value="1"/>
</dbReference>
<dbReference type="EMBL" id="BK015390">
    <property type="protein sequence ID" value="DAE04546.1"/>
    <property type="molecule type" value="Genomic_DNA"/>
</dbReference>
<sequence length="79" mass="8649">MKGRIVMKDERKEAQIRAAIAYAGLSQRKVAEKLGTTAANFNLKLKRSTFSDAELAAIAEVLGCRFVPAAFEFPDGTKM</sequence>
<dbReference type="GO" id="GO:0003677">
    <property type="term" value="F:DNA binding"/>
    <property type="evidence" value="ECO:0007669"/>
    <property type="project" value="InterPro"/>
</dbReference>
<dbReference type="InterPro" id="IPR001387">
    <property type="entry name" value="Cro/C1-type_HTH"/>
</dbReference>
<name>A0A8S5PC43_9CAUD</name>